<accession>A0A2P6P3I0</accession>
<evidence type="ECO:0000256" key="1">
    <source>
        <dbReference type="SAM" id="Phobius"/>
    </source>
</evidence>
<sequence>MDRVVQDLRIVLQHLVLLDLWPKISFLNLMLWIGPSEAGIAGLVFEGTWIVLIRLMAARDGGNGVHLLSMGLQDWCRQQQILDVLLTLALVFSNCYSLSVVG</sequence>
<evidence type="ECO:0000313" key="2">
    <source>
        <dbReference type="EMBL" id="PRQ16461.1"/>
    </source>
</evidence>
<keyword evidence="1" id="KW-1133">Transmembrane helix</keyword>
<keyword evidence="3" id="KW-1185">Reference proteome</keyword>
<keyword evidence="1" id="KW-0812">Transmembrane</keyword>
<dbReference type="AlphaFoldDB" id="A0A2P6P3I0"/>
<reference evidence="2 3" key="1">
    <citation type="journal article" date="2018" name="Nat. Genet.">
        <title>The Rosa genome provides new insights in the design of modern roses.</title>
        <authorList>
            <person name="Bendahmane M."/>
        </authorList>
    </citation>
    <scope>NUCLEOTIDE SEQUENCE [LARGE SCALE GENOMIC DNA]</scope>
    <source>
        <strain evidence="3">cv. Old Blush</strain>
    </source>
</reference>
<proteinExistence type="predicted"/>
<protein>
    <submittedName>
        <fullName evidence="2">Uncharacterized protein</fullName>
    </submittedName>
</protein>
<gene>
    <name evidence="2" type="ORF">RchiOBHm_Chr7g0184491</name>
</gene>
<feature type="transmembrane region" description="Helical" evidence="1">
    <location>
        <begin position="39"/>
        <end position="57"/>
    </location>
</feature>
<name>A0A2P6P3I0_ROSCH</name>
<evidence type="ECO:0000313" key="3">
    <source>
        <dbReference type="Proteomes" id="UP000238479"/>
    </source>
</evidence>
<comment type="caution">
    <text evidence="2">The sequence shown here is derived from an EMBL/GenBank/DDBJ whole genome shotgun (WGS) entry which is preliminary data.</text>
</comment>
<keyword evidence="1" id="KW-0472">Membrane</keyword>
<dbReference type="Gramene" id="PRQ16461">
    <property type="protein sequence ID" value="PRQ16461"/>
    <property type="gene ID" value="RchiOBHm_Chr7g0184491"/>
</dbReference>
<organism evidence="2 3">
    <name type="scientific">Rosa chinensis</name>
    <name type="common">China rose</name>
    <dbReference type="NCBI Taxonomy" id="74649"/>
    <lineage>
        <taxon>Eukaryota</taxon>
        <taxon>Viridiplantae</taxon>
        <taxon>Streptophyta</taxon>
        <taxon>Embryophyta</taxon>
        <taxon>Tracheophyta</taxon>
        <taxon>Spermatophyta</taxon>
        <taxon>Magnoliopsida</taxon>
        <taxon>eudicotyledons</taxon>
        <taxon>Gunneridae</taxon>
        <taxon>Pentapetalae</taxon>
        <taxon>rosids</taxon>
        <taxon>fabids</taxon>
        <taxon>Rosales</taxon>
        <taxon>Rosaceae</taxon>
        <taxon>Rosoideae</taxon>
        <taxon>Rosoideae incertae sedis</taxon>
        <taxon>Rosa</taxon>
    </lineage>
</organism>
<dbReference type="EMBL" id="PDCK01000045">
    <property type="protein sequence ID" value="PRQ16461.1"/>
    <property type="molecule type" value="Genomic_DNA"/>
</dbReference>
<dbReference type="Proteomes" id="UP000238479">
    <property type="component" value="Chromosome 7"/>
</dbReference>